<reference evidence="2 3" key="1">
    <citation type="submission" date="2020-03" db="EMBL/GenBank/DDBJ databases">
        <title>Complete genome sequence of Shewanella sp.</title>
        <authorList>
            <person name="Kim Y.-S."/>
            <person name="Kim S.-J."/>
            <person name="Jung H.-K."/>
            <person name="Kim K.-H."/>
        </authorList>
    </citation>
    <scope>NUCLEOTIDE SEQUENCE [LARGE SCALE GENOMIC DNA]</scope>
    <source>
        <strain evidence="2 3">PN3F2</strain>
    </source>
</reference>
<keyword evidence="3" id="KW-1185">Reference proteome</keyword>
<protein>
    <submittedName>
        <fullName evidence="2">Glycine zipper family protein</fullName>
    </submittedName>
</protein>
<dbReference type="AlphaFoldDB" id="A0A6G9QQK0"/>
<evidence type="ECO:0000256" key="1">
    <source>
        <dbReference type="SAM" id="SignalP"/>
    </source>
</evidence>
<dbReference type="EMBL" id="CP050313">
    <property type="protein sequence ID" value="QIR16091.1"/>
    <property type="molecule type" value="Genomic_DNA"/>
</dbReference>
<keyword evidence="1" id="KW-0732">Signal</keyword>
<evidence type="ECO:0000313" key="3">
    <source>
        <dbReference type="Proteomes" id="UP000502608"/>
    </source>
</evidence>
<dbReference type="Proteomes" id="UP000502608">
    <property type="component" value="Chromosome"/>
</dbReference>
<organism evidence="2 3">
    <name type="scientific">Shewanella aestuarii</name>
    <dbReference type="NCBI Taxonomy" id="1028752"/>
    <lineage>
        <taxon>Bacteria</taxon>
        <taxon>Pseudomonadati</taxon>
        <taxon>Pseudomonadota</taxon>
        <taxon>Gammaproteobacteria</taxon>
        <taxon>Alteromonadales</taxon>
        <taxon>Shewanellaceae</taxon>
        <taxon>Shewanella</taxon>
    </lineage>
</organism>
<name>A0A6G9QQK0_9GAMM</name>
<feature type="signal peptide" evidence="1">
    <location>
        <begin position="1"/>
        <end position="18"/>
    </location>
</feature>
<sequence>MKKLLIAALTFCVFSAQANIIYDKSGVDEKDFIYDEYQCQELSQQVQKSHESRSALGSAAKGAAVGAIGSAIGGGSGSEGAKKGAGIGVALGLLGGAKDRKENEANYQAEKELVVKNCMSDRGYRVLN</sequence>
<accession>A0A6G9QQK0</accession>
<evidence type="ECO:0000313" key="2">
    <source>
        <dbReference type="EMBL" id="QIR16091.1"/>
    </source>
</evidence>
<proteinExistence type="predicted"/>
<dbReference type="KEGG" id="saes:HBH39_03410"/>
<feature type="chain" id="PRO_5026313421" evidence="1">
    <location>
        <begin position="19"/>
        <end position="128"/>
    </location>
</feature>
<gene>
    <name evidence="2" type="ORF">HBH39_03410</name>
</gene>